<dbReference type="STRING" id="204669.Acid345_0773"/>
<dbReference type="InterPro" id="IPR009056">
    <property type="entry name" value="Cyt_c-like_dom"/>
</dbReference>
<keyword evidence="5" id="KW-0732">Signal</keyword>
<feature type="chain" id="PRO_5004191254" evidence="5">
    <location>
        <begin position="20"/>
        <end position="309"/>
    </location>
</feature>
<sequence length="309" mass="33417">MRKVLAGALLVCGMFSSVADGNQQVTATPGSKDNPKDNGAPRVALHENRGSELDLAVAGDLPGVPRGSIRYVSREELLKLPQVTYLVSDDANFKSAVEISGVLLEELSSALGTSPASTFLVAVCADQYHGNFPSEYVREHHPVLVLRINGQPPKGWPKNAEAAGAFMGPYLISHAKFTPSFRVFAHQDEAQIPWGVERLEFRDERKTLAAIAPRGLHAGDANVQAGYRIAQQNCFRCHNMGEDGGRQSGQPWLVLAAWAAASPEHFASYVRNPQANNPNSQMAASPKYDDVTMKALTDYFSTFIAAGKP</sequence>
<accession>Q1ITM2</accession>
<dbReference type="InterPro" id="IPR036909">
    <property type="entry name" value="Cyt_c-like_dom_sf"/>
</dbReference>
<keyword evidence="3 4" id="KW-0408">Iron</keyword>
<evidence type="ECO:0000256" key="4">
    <source>
        <dbReference type="PROSITE-ProRule" id="PRU00433"/>
    </source>
</evidence>
<dbReference type="EnsemblBacteria" id="ABF39778">
    <property type="protein sequence ID" value="ABF39778"/>
    <property type="gene ID" value="Acid345_0773"/>
</dbReference>
<dbReference type="Gene3D" id="1.10.760.10">
    <property type="entry name" value="Cytochrome c-like domain"/>
    <property type="match status" value="1"/>
</dbReference>
<keyword evidence="2 4" id="KW-0479">Metal-binding</keyword>
<dbReference type="PROSITE" id="PS51007">
    <property type="entry name" value="CYTC"/>
    <property type="match status" value="1"/>
</dbReference>
<dbReference type="KEGG" id="aba:Acid345_0773"/>
<dbReference type="RefSeq" id="WP_011521580.1">
    <property type="nucleotide sequence ID" value="NC_008009.1"/>
</dbReference>
<dbReference type="AlphaFoldDB" id="Q1ITM2"/>
<evidence type="ECO:0000256" key="2">
    <source>
        <dbReference type="ARBA" id="ARBA00022723"/>
    </source>
</evidence>
<dbReference type="SUPFAM" id="SSF46626">
    <property type="entry name" value="Cytochrome c"/>
    <property type="match status" value="1"/>
</dbReference>
<evidence type="ECO:0000259" key="6">
    <source>
        <dbReference type="PROSITE" id="PS51007"/>
    </source>
</evidence>
<name>Q1ITM2_KORVE</name>
<evidence type="ECO:0000256" key="3">
    <source>
        <dbReference type="ARBA" id="ARBA00023004"/>
    </source>
</evidence>
<evidence type="ECO:0000313" key="8">
    <source>
        <dbReference type="Proteomes" id="UP000002432"/>
    </source>
</evidence>
<dbReference type="HOGENOM" id="CLU_1007743_0_0_0"/>
<proteinExistence type="predicted"/>
<evidence type="ECO:0000313" key="7">
    <source>
        <dbReference type="EMBL" id="ABF39778.1"/>
    </source>
</evidence>
<protein>
    <submittedName>
        <fullName evidence="7">Cytochrome c, class I</fullName>
    </submittedName>
</protein>
<evidence type="ECO:0000256" key="5">
    <source>
        <dbReference type="SAM" id="SignalP"/>
    </source>
</evidence>
<dbReference type="eggNOG" id="COG2041">
    <property type="taxonomic scope" value="Bacteria"/>
</dbReference>
<keyword evidence="8" id="KW-1185">Reference proteome</keyword>
<feature type="signal peptide" evidence="5">
    <location>
        <begin position="1"/>
        <end position="19"/>
    </location>
</feature>
<organism evidence="7 8">
    <name type="scientific">Koribacter versatilis (strain Ellin345)</name>
    <dbReference type="NCBI Taxonomy" id="204669"/>
    <lineage>
        <taxon>Bacteria</taxon>
        <taxon>Pseudomonadati</taxon>
        <taxon>Acidobacteriota</taxon>
        <taxon>Terriglobia</taxon>
        <taxon>Terriglobales</taxon>
        <taxon>Candidatus Korobacteraceae</taxon>
        <taxon>Candidatus Korobacter</taxon>
    </lineage>
</organism>
<reference evidence="7 8" key="1">
    <citation type="journal article" date="2009" name="Appl. Environ. Microbiol.">
        <title>Three genomes from the phylum Acidobacteria provide insight into the lifestyles of these microorganisms in soils.</title>
        <authorList>
            <person name="Ward N.L."/>
            <person name="Challacombe J.F."/>
            <person name="Janssen P.H."/>
            <person name="Henrissat B."/>
            <person name="Coutinho P.M."/>
            <person name="Wu M."/>
            <person name="Xie G."/>
            <person name="Haft D.H."/>
            <person name="Sait M."/>
            <person name="Badger J."/>
            <person name="Barabote R.D."/>
            <person name="Bradley B."/>
            <person name="Brettin T.S."/>
            <person name="Brinkac L.M."/>
            <person name="Bruce D."/>
            <person name="Creasy T."/>
            <person name="Daugherty S.C."/>
            <person name="Davidsen T.M."/>
            <person name="DeBoy R.T."/>
            <person name="Detter J.C."/>
            <person name="Dodson R.J."/>
            <person name="Durkin A.S."/>
            <person name="Ganapathy A."/>
            <person name="Gwinn-Giglio M."/>
            <person name="Han C.S."/>
            <person name="Khouri H."/>
            <person name="Kiss H."/>
            <person name="Kothari S.P."/>
            <person name="Madupu R."/>
            <person name="Nelson K.E."/>
            <person name="Nelson W.C."/>
            <person name="Paulsen I."/>
            <person name="Penn K."/>
            <person name="Ren Q."/>
            <person name="Rosovitz M.J."/>
            <person name="Selengut J.D."/>
            <person name="Shrivastava S."/>
            <person name="Sullivan S.A."/>
            <person name="Tapia R."/>
            <person name="Thompson L.S."/>
            <person name="Watkins K.L."/>
            <person name="Yang Q."/>
            <person name="Yu C."/>
            <person name="Zafar N."/>
            <person name="Zhou L."/>
            <person name="Kuske C.R."/>
        </authorList>
    </citation>
    <scope>NUCLEOTIDE SEQUENCE [LARGE SCALE GENOMIC DNA]</scope>
    <source>
        <strain evidence="7 8">Ellin345</strain>
    </source>
</reference>
<feature type="domain" description="Cytochrome c" evidence="6">
    <location>
        <begin position="221"/>
        <end position="304"/>
    </location>
</feature>
<dbReference type="GO" id="GO:0046872">
    <property type="term" value="F:metal ion binding"/>
    <property type="evidence" value="ECO:0007669"/>
    <property type="project" value="UniProtKB-KW"/>
</dbReference>
<dbReference type="EMBL" id="CP000360">
    <property type="protein sequence ID" value="ABF39778.1"/>
    <property type="molecule type" value="Genomic_DNA"/>
</dbReference>
<gene>
    <name evidence="7" type="ordered locus">Acid345_0773</name>
</gene>
<evidence type="ECO:0000256" key="1">
    <source>
        <dbReference type="ARBA" id="ARBA00022617"/>
    </source>
</evidence>
<dbReference type="GO" id="GO:0009055">
    <property type="term" value="F:electron transfer activity"/>
    <property type="evidence" value="ECO:0007669"/>
    <property type="project" value="InterPro"/>
</dbReference>
<dbReference type="Proteomes" id="UP000002432">
    <property type="component" value="Chromosome"/>
</dbReference>
<dbReference type="OrthoDB" id="115451at2"/>
<dbReference type="GO" id="GO:0020037">
    <property type="term" value="F:heme binding"/>
    <property type="evidence" value="ECO:0007669"/>
    <property type="project" value="InterPro"/>
</dbReference>
<keyword evidence="1 4" id="KW-0349">Heme</keyword>
<dbReference type="eggNOG" id="COG2010">
    <property type="taxonomic scope" value="Bacteria"/>
</dbReference>